<protein>
    <submittedName>
        <fullName evidence="1">Uncharacterized protein</fullName>
    </submittedName>
</protein>
<organism evidence="1 2">
    <name type="scientific">Mesorhizobium plurifarium</name>
    <dbReference type="NCBI Taxonomy" id="69974"/>
    <lineage>
        <taxon>Bacteria</taxon>
        <taxon>Pseudomonadati</taxon>
        <taxon>Pseudomonadota</taxon>
        <taxon>Alphaproteobacteria</taxon>
        <taxon>Hyphomicrobiales</taxon>
        <taxon>Phyllobacteriaceae</taxon>
        <taxon>Mesorhizobium</taxon>
    </lineage>
</organism>
<sequence>MPELLLQFDLAIRVRGLAHLSLPLIGQRKSPLPGGGGSGLRFRIRHGRRCTVFTVGVWEEEDIRQVNKYELPNDSAIAKRA</sequence>
<proteinExistence type="predicted"/>
<gene>
    <name evidence="1" type="ORF">MPL3365_60160</name>
</gene>
<name>A0A090GBK5_MESPL</name>
<reference evidence="1 2" key="1">
    <citation type="submission" date="2014-08" db="EMBL/GenBank/DDBJ databases">
        <authorList>
            <person name="Moulin Lionel"/>
        </authorList>
    </citation>
    <scope>NUCLEOTIDE SEQUENCE [LARGE SCALE GENOMIC DNA]</scope>
</reference>
<evidence type="ECO:0000313" key="1">
    <source>
        <dbReference type="EMBL" id="CDX61435.1"/>
    </source>
</evidence>
<accession>A0A090GBK5</accession>
<evidence type="ECO:0000313" key="2">
    <source>
        <dbReference type="Proteomes" id="UP000046122"/>
    </source>
</evidence>
<dbReference type="Proteomes" id="UP000046122">
    <property type="component" value="Unassembled WGS sequence"/>
</dbReference>
<dbReference type="AlphaFoldDB" id="A0A090GBK5"/>
<dbReference type="EMBL" id="CCNE01000056">
    <property type="protein sequence ID" value="CDX61435.1"/>
    <property type="molecule type" value="Genomic_DNA"/>
</dbReference>